<dbReference type="EMBL" id="BMCH01000006">
    <property type="protein sequence ID" value="GGC37839.1"/>
    <property type="molecule type" value="Genomic_DNA"/>
</dbReference>
<evidence type="ECO:0000313" key="2">
    <source>
        <dbReference type="EMBL" id="GGC37839.1"/>
    </source>
</evidence>
<organism evidence="2 3">
    <name type="scientific">Asaia siamensis</name>
    <dbReference type="NCBI Taxonomy" id="110479"/>
    <lineage>
        <taxon>Bacteria</taxon>
        <taxon>Pseudomonadati</taxon>
        <taxon>Pseudomonadota</taxon>
        <taxon>Alphaproteobacteria</taxon>
        <taxon>Acetobacterales</taxon>
        <taxon>Acetobacteraceae</taxon>
        <taxon>Asaia</taxon>
    </lineage>
</organism>
<evidence type="ECO:0000313" key="3">
    <source>
        <dbReference type="Proteomes" id="UP000637769"/>
    </source>
</evidence>
<comment type="caution">
    <text evidence="2">The sequence shown here is derived from an EMBL/GenBank/DDBJ whole genome shotgun (WGS) entry which is preliminary data.</text>
</comment>
<feature type="compositionally biased region" description="Basic and acidic residues" evidence="1">
    <location>
        <begin position="7"/>
        <end position="19"/>
    </location>
</feature>
<proteinExistence type="predicted"/>
<accession>A0ABQ1MI91</accession>
<feature type="region of interest" description="Disordered" evidence="1">
    <location>
        <begin position="1"/>
        <end position="35"/>
    </location>
</feature>
<dbReference type="Proteomes" id="UP000637769">
    <property type="component" value="Unassembled WGS sequence"/>
</dbReference>
<keyword evidence="3" id="KW-1185">Reference proteome</keyword>
<sequence>MKRHKTNRIDKSHANHVRAEAPSLWHENAPAPAPRQVDTAPALLHFPGKRMNVVPFRHMSRAAFPRNAGIGSQMPQT</sequence>
<name>A0ABQ1MI91_9PROT</name>
<gene>
    <name evidence="2" type="ORF">GCM10007207_24260</name>
</gene>
<reference evidence="3" key="1">
    <citation type="journal article" date="2019" name="Int. J. Syst. Evol. Microbiol.">
        <title>The Global Catalogue of Microorganisms (GCM) 10K type strain sequencing project: providing services to taxonomists for standard genome sequencing and annotation.</title>
        <authorList>
            <consortium name="The Broad Institute Genomics Platform"/>
            <consortium name="The Broad Institute Genome Sequencing Center for Infectious Disease"/>
            <person name="Wu L."/>
            <person name="Ma J."/>
        </authorList>
    </citation>
    <scope>NUCLEOTIDE SEQUENCE [LARGE SCALE GENOMIC DNA]</scope>
    <source>
        <strain evidence="3">CCM 7132</strain>
    </source>
</reference>
<protein>
    <submittedName>
        <fullName evidence="2">Uncharacterized protein</fullName>
    </submittedName>
</protein>
<evidence type="ECO:0000256" key="1">
    <source>
        <dbReference type="SAM" id="MobiDB-lite"/>
    </source>
</evidence>